<evidence type="ECO:0000313" key="2">
    <source>
        <dbReference type="Proteomes" id="UP000276133"/>
    </source>
</evidence>
<reference evidence="1 2" key="1">
    <citation type="journal article" date="2018" name="Sci. Rep.">
        <title>Genomic signatures of local adaptation to the degree of environmental predictability in rotifers.</title>
        <authorList>
            <person name="Franch-Gras L."/>
            <person name="Hahn C."/>
            <person name="Garcia-Roger E.M."/>
            <person name="Carmona M.J."/>
            <person name="Serra M."/>
            <person name="Gomez A."/>
        </authorList>
    </citation>
    <scope>NUCLEOTIDE SEQUENCE [LARGE SCALE GENOMIC DNA]</scope>
    <source>
        <strain evidence="1">HYR1</strain>
    </source>
</reference>
<gene>
    <name evidence="1" type="ORF">BpHYR1_031820</name>
</gene>
<proteinExistence type="predicted"/>
<comment type="caution">
    <text evidence="1">The sequence shown here is derived from an EMBL/GenBank/DDBJ whole genome shotgun (WGS) entry which is preliminary data.</text>
</comment>
<dbReference type="InterPro" id="IPR029071">
    <property type="entry name" value="Ubiquitin-like_domsf"/>
</dbReference>
<keyword evidence="2" id="KW-1185">Reference proteome</keyword>
<dbReference type="EMBL" id="REGN01000619">
    <property type="protein sequence ID" value="RNA40625.1"/>
    <property type="molecule type" value="Genomic_DNA"/>
</dbReference>
<name>A0A3M7SY62_BRAPC</name>
<evidence type="ECO:0000313" key="1">
    <source>
        <dbReference type="EMBL" id="RNA40625.1"/>
    </source>
</evidence>
<accession>A0A3M7SY62</accession>
<dbReference type="Proteomes" id="UP000276133">
    <property type="component" value="Unassembled WGS sequence"/>
</dbReference>
<dbReference type="AlphaFoldDB" id="A0A3M7SY62"/>
<protein>
    <submittedName>
        <fullName evidence="1">Uncharacterized protein</fullName>
    </submittedName>
</protein>
<dbReference type="Gene3D" id="3.10.20.90">
    <property type="entry name" value="Phosphatidylinositol 3-kinase Catalytic Subunit, Chain A, domain 1"/>
    <property type="match status" value="1"/>
</dbReference>
<organism evidence="1 2">
    <name type="scientific">Brachionus plicatilis</name>
    <name type="common">Marine rotifer</name>
    <name type="synonym">Brachionus muelleri</name>
    <dbReference type="NCBI Taxonomy" id="10195"/>
    <lineage>
        <taxon>Eukaryota</taxon>
        <taxon>Metazoa</taxon>
        <taxon>Spiralia</taxon>
        <taxon>Gnathifera</taxon>
        <taxon>Rotifera</taxon>
        <taxon>Eurotatoria</taxon>
        <taxon>Monogononta</taxon>
        <taxon>Pseudotrocha</taxon>
        <taxon>Ploima</taxon>
        <taxon>Brachionidae</taxon>
        <taxon>Brachionus</taxon>
    </lineage>
</organism>
<sequence length="374" mass="43586">MYKSSNQRKKFIRIIKNNSIEYTLFAKIIENCLKKSFFDTKALSPFEYKKEPGNHVEEQFIALISNILKQFDLNFILNQPPFKNETDQIAEPTKKMSSKTNNGFFGMKMLIKRKKSAPEQEVRKAIIENAEIRPPNSLPKMSLQSNSIGALYTYQIHLNESCCIEVNASQRDSYVSNILIQTLNKLKSAEDPKDYCLIEYSEYENWSKKKESKSKDDKRSVKTRILAQNENLFLLQHVWNQMKNDNKDGFKFAKLILTRSSLLPQVKSSPLKSTNREICVQEKTKCSKLVRQKSFDESSDEIVKNNEPKEVFKLKNLVFNNLNNSVQFEKRKNSVCLNEILNAEVKNEANVQKKCSEKQNRRQSTSTLKRLFKF</sequence>
<dbReference type="SUPFAM" id="SSF54236">
    <property type="entry name" value="Ubiquitin-like"/>
    <property type="match status" value="1"/>
</dbReference>